<evidence type="ECO:0000313" key="3">
    <source>
        <dbReference type="Proteomes" id="UP000327011"/>
    </source>
</evidence>
<dbReference type="AlphaFoldDB" id="A0A5J5JWL1"/>
<feature type="transmembrane region" description="Helical" evidence="1">
    <location>
        <begin position="64"/>
        <end position="85"/>
    </location>
</feature>
<keyword evidence="1" id="KW-0812">Transmembrane</keyword>
<evidence type="ECO:0000313" key="2">
    <source>
        <dbReference type="EMBL" id="KAA9374294.1"/>
    </source>
</evidence>
<dbReference type="EMBL" id="VYTZ01000017">
    <property type="protein sequence ID" value="KAA9374294.1"/>
    <property type="molecule type" value="Genomic_DNA"/>
</dbReference>
<proteinExistence type="predicted"/>
<name>A0A5J5JWL1_9ACTN</name>
<feature type="transmembrane region" description="Helical" evidence="1">
    <location>
        <begin position="37"/>
        <end position="57"/>
    </location>
</feature>
<feature type="transmembrane region" description="Helical" evidence="1">
    <location>
        <begin position="97"/>
        <end position="117"/>
    </location>
</feature>
<sequence length="189" mass="19436">MSTGRPSLRAFRAAVFAAACVLVSAALHMLAGGAPVRAGALVAALALTWLGAFLLAARRRGIDVLLGACFAAQYGLHHLFTLGAAHEPATMWTGEHGTGLGMLLIHAATAVLSAWALERGESALALIVHLAVTPVRRLWTLAVVLAGPPTGAAPLPSGVLGRFSLPLPRRADFAVVVARRGPPPVLSVL</sequence>
<keyword evidence="1" id="KW-0472">Membrane</keyword>
<keyword evidence="1" id="KW-1133">Transmembrane helix</keyword>
<reference evidence="2 3" key="1">
    <citation type="submission" date="2019-09" db="EMBL/GenBank/DDBJ databases">
        <title>Screening of Novel Bioactive Compounds from Soil-Associated.</title>
        <authorList>
            <person name="Gong X."/>
        </authorList>
    </citation>
    <scope>NUCLEOTIDE SEQUENCE [LARGE SCALE GENOMIC DNA]</scope>
    <source>
        <strain evidence="2 3">Gxj-6</strain>
    </source>
</reference>
<protein>
    <submittedName>
        <fullName evidence="2">Uncharacterized protein</fullName>
    </submittedName>
</protein>
<feature type="transmembrane region" description="Helical" evidence="1">
    <location>
        <begin position="12"/>
        <end position="31"/>
    </location>
</feature>
<organism evidence="2 3">
    <name type="scientific">Microbispora cellulosiformans</name>
    <dbReference type="NCBI Taxonomy" id="2614688"/>
    <lineage>
        <taxon>Bacteria</taxon>
        <taxon>Bacillati</taxon>
        <taxon>Actinomycetota</taxon>
        <taxon>Actinomycetes</taxon>
        <taxon>Streptosporangiales</taxon>
        <taxon>Streptosporangiaceae</taxon>
        <taxon>Microbispora</taxon>
    </lineage>
</organism>
<dbReference type="RefSeq" id="WP_150939220.1">
    <property type="nucleotide sequence ID" value="NZ_VYTZ01000017.1"/>
</dbReference>
<comment type="caution">
    <text evidence="2">The sequence shown here is derived from an EMBL/GenBank/DDBJ whole genome shotgun (WGS) entry which is preliminary data.</text>
</comment>
<gene>
    <name evidence="2" type="ORF">F5972_32535</name>
</gene>
<keyword evidence="3" id="KW-1185">Reference proteome</keyword>
<dbReference type="Proteomes" id="UP000327011">
    <property type="component" value="Unassembled WGS sequence"/>
</dbReference>
<evidence type="ECO:0000256" key="1">
    <source>
        <dbReference type="SAM" id="Phobius"/>
    </source>
</evidence>
<accession>A0A5J5JWL1</accession>